<dbReference type="SUPFAM" id="SSF54928">
    <property type="entry name" value="RNA-binding domain, RBD"/>
    <property type="match status" value="1"/>
</dbReference>
<dbReference type="STRING" id="7994.ENSAMXP00000019308"/>
<dbReference type="InterPro" id="IPR012677">
    <property type="entry name" value="Nucleotide-bd_a/b_plait_sf"/>
</dbReference>
<dbReference type="Gene3D" id="3.30.70.330">
    <property type="match status" value="1"/>
</dbReference>
<dbReference type="Bgee" id="ENSAMXG00000018752">
    <property type="expression patterns" value="Expressed in testis and 2 other cell types or tissues"/>
</dbReference>
<reference evidence="6" key="1">
    <citation type="submission" date="2013-03" db="EMBL/GenBank/DDBJ databases">
        <authorList>
            <person name="Jeffery W."/>
            <person name="Warren W."/>
            <person name="Wilson R.K."/>
        </authorList>
    </citation>
    <scope>NUCLEOTIDE SEQUENCE</scope>
    <source>
        <strain evidence="6">female</strain>
    </source>
</reference>
<evidence type="ECO:0000259" key="4">
    <source>
        <dbReference type="PROSITE" id="PS50102"/>
    </source>
</evidence>
<dbReference type="InterPro" id="IPR035979">
    <property type="entry name" value="RBD_domain_sf"/>
</dbReference>
<dbReference type="GO" id="GO:0007281">
    <property type="term" value="P:germ cell development"/>
    <property type="evidence" value="ECO:0007669"/>
    <property type="project" value="Ensembl"/>
</dbReference>
<dbReference type="GO" id="GO:0060047">
    <property type="term" value="P:heart contraction"/>
    <property type="evidence" value="ECO:0007669"/>
    <property type="project" value="Ensembl"/>
</dbReference>
<dbReference type="eggNOG" id="KOG0117">
    <property type="taxonomic scope" value="Eukaryota"/>
</dbReference>
<dbReference type="PROSITE" id="PS50102">
    <property type="entry name" value="RRM"/>
    <property type="match status" value="1"/>
</dbReference>
<evidence type="ECO:0000313" key="5">
    <source>
        <dbReference type="Ensembl" id="ENSAMXP00000019308.2"/>
    </source>
</evidence>
<dbReference type="GO" id="GO:2000145">
    <property type="term" value="P:regulation of cell motility"/>
    <property type="evidence" value="ECO:0007669"/>
    <property type="project" value="Ensembl"/>
</dbReference>
<proteinExistence type="predicted"/>
<evidence type="ECO:0000256" key="3">
    <source>
        <dbReference type="SAM" id="MobiDB-lite"/>
    </source>
</evidence>
<dbReference type="AlphaFoldDB" id="W5LHJ6"/>
<dbReference type="GO" id="GO:0008354">
    <property type="term" value="P:germ cell migration"/>
    <property type="evidence" value="ECO:0007669"/>
    <property type="project" value="Ensembl"/>
</dbReference>
<dbReference type="GO" id="GO:0003730">
    <property type="term" value="F:mRNA 3'-UTR binding"/>
    <property type="evidence" value="ECO:0007669"/>
    <property type="project" value="Ensembl"/>
</dbReference>
<dbReference type="Pfam" id="PF14709">
    <property type="entry name" value="DND1_DSRM"/>
    <property type="match status" value="1"/>
</dbReference>
<dbReference type="GO" id="GO:0048255">
    <property type="term" value="P:mRNA stabilization"/>
    <property type="evidence" value="ECO:0007669"/>
    <property type="project" value="Ensembl"/>
</dbReference>
<feature type="region of interest" description="Disordered" evidence="3">
    <location>
        <begin position="216"/>
        <end position="285"/>
    </location>
</feature>
<dbReference type="Proteomes" id="UP000018467">
    <property type="component" value="Unassembled WGS sequence"/>
</dbReference>
<dbReference type="Ensembl" id="ENSAMXT00000019308.2">
    <property type="protein sequence ID" value="ENSAMXP00000019308.2"/>
    <property type="gene ID" value="ENSAMXG00000018752.2"/>
</dbReference>
<feature type="compositionally biased region" description="Pro residues" evidence="3">
    <location>
        <begin position="228"/>
        <end position="244"/>
    </location>
</feature>
<name>W5LHJ6_ASTMX</name>
<dbReference type="InterPro" id="IPR000504">
    <property type="entry name" value="RRM_dom"/>
</dbReference>
<organism evidence="5 6">
    <name type="scientific">Astyanax mexicanus</name>
    <name type="common">Blind cave fish</name>
    <name type="synonym">Astyanax fasciatus mexicanus</name>
    <dbReference type="NCBI Taxonomy" id="7994"/>
    <lineage>
        <taxon>Eukaryota</taxon>
        <taxon>Metazoa</taxon>
        <taxon>Chordata</taxon>
        <taxon>Craniata</taxon>
        <taxon>Vertebrata</taxon>
        <taxon>Euteleostomi</taxon>
        <taxon>Actinopterygii</taxon>
        <taxon>Neopterygii</taxon>
        <taxon>Teleostei</taxon>
        <taxon>Ostariophysi</taxon>
        <taxon>Characiformes</taxon>
        <taxon>Characoidei</taxon>
        <taxon>Acestrorhamphidae</taxon>
        <taxon>Acestrorhamphinae</taxon>
        <taxon>Astyanax</taxon>
    </lineage>
</organism>
<feature type="compositionally biased region" description="Pro residues" evidence="3">
    <location>
        <begin position="262"/>
        <end position="277"/>
    </location>
</feature>
<sequence length="405" mass="44547">MEGVVVQVLNPLRVRALEEWLKTTSITLTQINGQRKYGGPPPDWRGPHPGPGCEVFISQIPRDVYEDQLIPLFLSVAPLYEFRLMMNFSGQNRGFAYAKYGTPAGATAAIQTLNHYQLQEGVRLVVRKSTEKRQLWLADLPASMGRGELLMVLRMLSDGVEGATIKAAGPKGKEVCALVHYSSHYAASMAKKVLVQGFKKQLGICISVRWMTSGSKSRQEEHLDQNPLNPPGLKPPVKPSPLPPRFQINRPTQLSNYLDPLLPTPPPSLRPPPPPSLSPLNALLSPPPQYKQQFPQAVGSPGPQVRNGMAPVTAVRPSLSSHDAVSQLKWLCELYGIGVPLYDVRYHHTGPDGFLHFNYSVIIPQLPIPLCGSVQVLPGPSISSMEEEVQRATAEQVIKTMCQQS</sequence>
<protein>
    <submittedName>
        <fullName evidence="5">DND microRNA-mediated repression inhibitor 1</fullName>
    </submittedName>
</protein>
<dbReference type="GO" id="GO:0043186">
    <property type="term" value="C:P granule"/>
    <property type="evidence" value="ECO:0007669"/>
    <property type="project" value="Ensembl"/>
</dbReference>
<accession>W5LHJ6</accession>
<reference evidence="6" key="2">
    <citation type="journal article" date="2014" name="Nat. Commun.">
        <title>The cavefish genome reveals candidate genes for eye loss.</title>
        <authorList>
            <person name="McGaugh S.E."/>
            <person name="Gross J.B."/>
            <person name="Aken B."/>
            <person name="Blin M."/>
            <person name="Borowsky R."/>
            <person name="Chalopin D."/>
            <person name="Hinaux H."/>
            <person name="Jeffery W.R."/>
            <person name="Keene A."/>
            <person name="Ma L."/>
            <person name="Minx P."/>
            <person name="Murphy D."/>
            <person name="O'Quin K.E."/>
            <person name="Retaux S."/>
            <person name="Rohner N."/>
            <person name="Searle S.M."/>
            <person name="Stahl B.A."/>
            <person name="Tabin C."/>
            <person name="Volff J.N."/>
            <person name="Yoshizawa M."/>
            <person name="Warren W.C."/>
        </authorList>
    </citation>
    <scope>NUCLEOTIDE SEQUENCE [LARGE SCALE GENOMIC DNA]</scope>
    <source>
        <strain evidence="6">female</strain>
    </source>
</reference>
<evidence type="ECO:0000256" key="2">
    <source>
        <dbReference type="PROSITE-ProRule" id="PRU00176"/>
    </source>
</evidence>
<reference evidence="5" key="3">
    <citation type="submission" date="2025-08" db="UniProtKB">
        <authorList>
            <consortium name="Ensembl"/>
        </authorList>
    </citation>
    <scope>IDENTIFICATION</scope>
</reference>
<dbReference type="GeneTree" id="ENSGT00940000159225"/>
<keyword evidence="1 2" id="KW-0694">RNA-binding</keyword>
<dbReference type="InParanoid" id="W5LHJ6"/>
<dbReference type="HOGENOM" id="CLU_022960_0_0_1"/>
<dbReference type="SMART" id="SM00360">
    <property type="entry name" value="RRM"/>
    <property type="match status" value="1"/>
</dbReference>
<dbReference type="PANTHER" id="PTHR21245">
    <property type="entry name" value="HETEROGENEOUS NUCLEAR RIBONUCLEOPROTEIN"/>
    <property type="match status" value="1"/>
</dbReference>
<reference evidence="5" key="4">
    <citation type="submission" date="2025-09" db="UniProtKB">
        <authorList>
            <consortium name="Ensembl"/>
        </authorList>
    </citation>
    <scope>IDENTIFICATION</scope>
</reference>
<dbReference type="Pfam" id="PF00076">
    <property type="entry name" value="RRM_1"/>
    <property type="match status" value="1"/>
</dbReference>
<keyword evidence="6" id="KW-1185">Reference proteome</keyword>
<evidence type="ECO:0000256" key="1">
    <source>
        <dbReference type="ARBA" id="ARBA00022884"/>
    </source>
</evidence>
<evidence type="ECO:0000313" key="6">
    <source>
        <dbReference type="Proteomes" id="UP000018467"/>
    </source>
</evidence>
<feature type="domain" description="RRM" evidence="4">
    <location>
        <begin position="53"/>
        <end position="131"/>
    </location>
</feature>
<dbReference type="FunCoup" id="W5LHJ6">
    <property type="interactions" value="985"/>
</dbReference>
<dbReference type="GO" id="GO:0043073">
    <property type="term" value="C:germ cell nucleus"/>
    <property type="evidence" value="ECO:0007669"/>
    <property type="project" value="Ensembl"/>
</dbReference>